<evidence type="ECO:0000256" key="1">
    <source>
        <dbReference type="SAM" id="SignalP"/>
    </source>
</evidence>
<keyword evidence="1" id="KW-0732">Signal</keyword>
<feature type="signal peptide" evidence="1">
    <location>
        <begin position="1"/>
        <end position="20"/>
    </location>
</feature>
<protein>
    <submittedName>
        <fullName evidence="2">Uncharacterized protein</fullName>
    </submittedName>
</protein>
<evidence type="ECO:0000313" key="2">
    <source>
        <dbReference type="EMBL" id="JAH41444.1"/>
    </source>
</evidence>
<sequence length="55" mass="6494">MTPHLFIWVRFILCLSLCFSYSSKPILWDGFTTLDQNWSEVTGILPRVSFIWHSC</sequence>
<dbReference type="EMBL" id="GBXM01067133">
    <property type="protein sequence ID" value="JAH41444.1"/>
    <property type="molecule type" value="Transcribed_RNA"/>
</dbReference>
<proteinExistence type="predicted"/>
<dbReference type="AlphaFoldDB" id="A0A0E9SJ84"/>
<name>A0A0E9SJ84_ANGAN</name>
<feature type="chain" id="PRO_5007401398" evidence="1">
    <location>
        <begin position="21"/>
        <end position="55"/>
    </location>
</feature>
<dbReference type="EMBL" id="GBXM01082727">
    <property type="protein sequence ID" value="JAH25850.1"/>
    <property type="molecule type" value="Transcribed_RNA"/>
</dbReference>
<reference evidence="2" key="2">
    <citation type="journal article" date="2015" name="Fish Shellfish Immunol.">
        <title>Early steps in the European eel (Anguilla anguilla)-Vibrio vulnificus interaction in the gills: Role of the RtxA13 toxin.</title>
        <authorList>
            <person name="Callol A."/>
            <person name="Pajuelo D."/>
            <person name="Ebbesson L."/>
            <person name="Teles M."/>
            <person name="MacKenzie S."/>
            <person name="Amaro C."/>
        </authorList>
    </citation>
    <scope>NUCLEOTIDE SEQUENCE</scope>
</reference>
<organism evidence="2">
    <name type="scientific">Anguilla anguilla</name>
    <name type="common">European freshwater eel</name>
    <name type="synonym">Muraena anguilla</name>
    <dbReference type="NCBI Taxonomy" id="7936"/>
    <lineage>
        <taxon>Eukaryota</taxon>
        <taxon>Metazoa</taxon>
        <taxon>Chordata</taxon>
        <taxon>Craniata</taxon>
        <taxon>Vertebrata</taxon>
        <taxon>Euteleostomi</taxon>
        <taxon>Actinopterygii</taxon>
        <taxon>Neopterygii</taxon>
        <taxon>Teleostei</taxon>
        <taxon>Anguilliformes</taxon>
        <taxon>Anguillidae</taxon>
        <taxon>Anguilla</taxon>
    </lineage>
</organism>
<dbReference type="EMBL" id="GBXM01076393">
    <property type="protein sequence ID" value="JAH32184.1"/>
    <property type="molecule type" value="Transcribed_RNA"/>
</dbReference>
<reference evidence="2" key="1">
    <citation type="submission" date="2014-11" db="EMBL/GenBank/DDBJ databases">
        <authorList>
            <person name="Amaro Gonzalez C."/>
        </authorList>
    </citation>
    <scope>NUCLEOTIDE SEQUENCE</scope>
</reference>
<accession>A0A0E9SJ84</accession>